<feature type="transmembrane region" description="Helical" evidence="5">
    <location>
        <begin position="563"/>
        <end position="586"/>
    </location>
</feature>
<dbReference type="eggNOG" id="ENOG502QW42">
    <property type="taxonomic scope" value="Eukaryota"/>
</dbReference>
<dbReference type="GO" id="GO:0009251">
    <property type="term" value="P:glucan catabolic process"/>
    <property type="evidence" value="ECO:0007669"/>
    <property type="project" value="TreeGrafter"/>
</dbReference>
<dbReference type="KEGG" id="vpo:Kpol_1038p5"/>
<evidence type="ECO:0000256" key="1">
    <source>
        <dbReference type="ARBA" id="ARBA00005641"/>
    </source>
</evidence>
<evidence type="ECO:0000256" key="6">
    <source>
        <dbReference type="SAM" id="SignalP"/>
    </source>
</evidence>
<comment type="similarity">
    <text evidence="1">Belongs to the glycosyl hydrolase 5 (cellulase A) family.</text>
</comment>
<keyword evidence="2" id="KW-0378">Hydrolase</keyword>
<keyword evidence="5" id="KW-1133">Transmembrane helix</keyword>
<dbReference type="SUPFAM" id="SSF51445">
    <property type="entry name" value="(Trans)glycosidases"/>
    <property type="match status" value="1"/>
</dbReference>
<evidence type="ECO:0000313" key="8">
    <source>
        <dbReference type="Proteomes" id="UP000000267"/>
    </source>
</evidence>
<sequence length="587" mass="67101">MLGTNIFVLLSVLFNLTLSFNIDANVLGKDEDIAVDPEYRGQYKGINIGGWLVTEPYITPSLYENAMDLAKKKGSNVTIINEYTLCEALGYDDAKELLDNHFKSWITEEDFKKISEEGFNYVKIPIGYWAWKIDNETNLYPGNQTFSDPYVNSNQKEYLDKAIDWALKYDLKVLVNVYAVHNSTNYIDDFDSDSYYFWKYENATEVISVILKDYYDYMLNIDYPSSLVGLEVSFTPIDGIFFGQNDLIDFYTDLFDYYESAKESIKSPNPNITFILEQNGPTYNMTYHDLDRDFYNSSSPYYKGVGYRSDARLAEADDSYFLYAYSKDIFDQYNGTDEYLDVLYNYQRNLTGEPDFPITFVGSWSGALTDCTPWINGIGYGSDYDNTYDEGDNDHYSDYNEGYTCVSQKPIDQWPEEYKVQVRKFIEVQLSRFNTYNKGWFFWNWKTESAPEWDYQKLRDHNLFPHPFDNFTYYNTNGDLNLAGSDNNSSPSSTKTSLNTSLSVRSSVVSSYKATTSKTTSKTDSSSISMYGGKTSSTSSTSSTNSNSTAASHKNGTCAIKSFSILTSIFSWSLTLISLTCGIALFV</sequence>
<dbReference type="GO" id="GO:0009986">
    <property type="term" value="C:cell surface"/>
    <property type="evidence" value="ECO:0007669"/>
    <property type="project" value="TreeGrafter"/>
</dbReference>
<name>A7TQZ6_VANPO</name>
<dbReference type="EMBL" id="DS480467">
    <property type="protein sequence ID" value="EDO15299.1"/>
    <property type="molecule type" value="Genomic_DNA"/>
</dbReference>
<dbReference type="AlphaFoldDB" id="A7TQZ6"/>
<feature type="region of interest" description="Disordered" evidence="4">
    <location>
        <begin position="518"/>
        <end position="553"/>
    </location>
</feature>
<feature type="signal peptide" evidence="6">
    <location>
        <begin position="1"/>
        <end position="19"/>
    </location>
</feature>
<feature type="compositionally biased region" description="Low complexity" evidence="4">
    <location>
        <begin position="518"/>
        <end position="552"/>
    </location>
</feature>
<dbReference type="Proteomes" id="UP000000267">
    <property type="component" value="Unassembled WGS sequence"/>
</dbReference>
<accession>A7TQZ6</accession>
<keyword evidence="3" id="KW-0326">Glycosidase</keyword>
<gene>
    <name evidence="7" type="ORF">Kpol_1038p5</name>
</gene>
<organism evidence="8">
    <name type="scientific">Vanderwaltozyma polyspora (strain ATCC 22028 / DSM 70294 / BCRC 21397 / CBS 2163 / NBRC 10782 / NRRL Y-8283 / UCD 57-17)</name>
    <name type="common">Kluyveromyces polysporus</name>
    <dbReference type="NCBI Taxonomy" id="436907"/>
    <lineage>
        <taxon>Eukaryota</taxon>
        <taxon>Fungi</taxon>
        <taxon>Dikarya</taxon>
        <taxon>Ascomycota</taxon>
        <taxon>Saccharomycotina</taxon>
        <taxon>Saccharomycetes</taxon>
        <taxon>Saccharomycetales</taxon>
        <taxon>Saccharomycetaceae</taxon>
        <taxon>Vanderwaltozyma</taxon>
    </lineage>
</organism>
<keyword evidence="6" id="KW-0732">Signal</keyword>
<dbReference type="RefSeq" id="XP_001643157.1">
    <property type="nucleotide sequence ID" value="XM_001643107.1"/>
</dbReference>
<keyword evidence="8" id="KW-1185">Reference proteome</keyword>
<evidence type="ECO:0000256" key="3">
    <source>
        <dbReference type="ARBA" id="ARBA00023295"/>
    </source>
</evidence>
<dbReference type="PhylomeDB" id="A7TQZ6"/>
<dbReference type="OrthoDB" id="62120at2759"/>
<reference evidence="7 8" key="1">
    <citation type="journal article" date="2007" name="Proc. Natl. Acad. Sci. U.S.A.">
        <title>Independent sorting-out of thousands of duplicated gene pairs in two yeast species descended from a whole-genome duplication.</title>
        <authorList>
            <person name="Scannell D.R."/>
            <person name="Frank A.C."/>
            <person name="Conant G.C."/>
            <person name="Byrne K.P."/>
            <person name="Woolfit M."/>
            <person name="Wolfe K.H."/>
        </authorList>
    </citation>
    <scope>NUCLEOTIDE SEQUENCE [LARGE SCALE GENOMIC DNA]</scope>
    <source>
        <strain evidence="8">ATCC 22028 / DSM 70294 / BCRC 21397 / CBS 2163 / NBRC 10782 / NRRL Y-8283 / UCD 57-17</strain>
    </source>
</reference>
<dbReference type="GeneID" id="5543374"/>
<dbReference type="STRING" id="436907.A7TQZ6"/>
<evidence type="ECO:0000256" key="5">
    <source>
        <dbReference type="SAM" id="Phobius"/>
    </source>
</evidence>
<evidence type="ECO:0000313" key="7">
    <source>
        <dbReference type="EMBL" id="EDO15299.1"/>
    </source>
</evidence>
<evidence type="ECO:0000256" key="2">
    <source>
        <dbReference type="ARBA" id="ARBA00022801"/>
    </source>
</evidence>
<dbReference type="InParanoid" id="A7TQZ6"/>
<dbReference type="InterPro" id="IPR050386">
    <property type="entry name" value="Glycosyl_hydrolase_5"/>
</dbReference>
<dbReference type="PANTHER" id="PTHR31297">
    <property type="entry name" value="GLUCAN ENDO-1,6-BETA-GLUCOSIDASE B"/>
    <property type="match status" value="1"/>
</dbReference>
<protein>
    <submittedName>
        <fullName evidence="7">Exoglucanase repeat family protein</fullName>
    </submittedName>
</protein>
<proteinExistence type="inferred from homology"/>
<feature type="chain" id="PRO_5002715224" evidence="6">
    <location>
        <begin position="20"/>
        <end position="587"/>
    </location>
</feature>
<evidence type="ECO:0000256" key="4">
    <source>
        <dbReference type="SAM" id="MobiDB-lite"/>
    </source>
</evidence>
<keyword evidence="5" id="KW-0812">Transmembrane</keyword>
<dbReference type="HOGENOM" id="CLU_004624_0_0_1"/>
<keyword evidence="5" id="KW-0472">Membrane</keyword>
<dbReference type="Gene3D" id="3.20.20.80">
    <property type="entry name" value="Glycosidases"/>
    <property type="match status" value="1"/>
</dbReference>
<dbReference type="InterPro" id="IPR017853">
    <property type="entry name" value="GH"/>
</dbReference>
<dbReference type="GO" id="GO:0005576">
    <property type="term" value="C:extracellular region"/>
    <property type="evidence" value="ECO:0007669"/>
    <property type="project" value="TreeGrafter"/>
</dbReference>
<dbReference type="PANTHER" id="PTHR31297:SF9">
    <property type="entry name" value="GLUCAN 1,3-BETA-GLUCOSIDASE 2"/>
    <property type="match status" value="1"/>
</dbReference>
<dbReference type="GO" id="GO:0004338">
    <property type="term" value="F:glucan exo-1,3-beta-glucosidase activity"/>
    <property type="evidence" value="ECO:0007669"/>
    <property type="project" value="TreeGrafter"/>
</dbReference>